<dbReference type="PANTHER" id="PTHR33223:SF10">
    <property type="entry name" value="AMINOTRANSFERASE-LIKE PLANT MOBILE DOMAIN-CONTAINING PROTEIN"/>
    <property type="match status" value="1"/>
</dbReference>
<feature type="compositionally biased region" description="Basic and acidic residues" evidence="1">
    <location>
        <begin position="14"/>
        <end position="27"/>
    </location>
</feature>
<accession>A0ABD1QGX9</accession>
<dbReference type="AlphaFoldDB" id="A0ABD1QGX9"/>
<sequence length="181" mass="20991">MGSSISPPLPVHNRHSENNEARTEKRNGPIQSYVRPEEEKERLECYEDDDDDENLSFTNYLKAMEIPANFQMPLMDKYNGRGDPSDHINIYRTKLQGQSPTVKCQNFHSTLASDMKRSYNNLKPVSIWSWPQLKRKFVNAFIGNQTMIADIAQFNNDSTARENGLRPTLSTRWINIQRVIK</sequence>
<evidence type="ECO:0000313" key="2">
    <source>
        <dbReference type="EMBL" id="KAL2475480.1"/>
    </source>
</evidence>
<reference evidence="3" key="1">
    <citation type="submission" date="2024-07" db="EMBL/GenBank/DDBJ databases">
        <title>Two chromosome-level genome assemblies of Korean endemic species Abeliophyllum distichum and Forsythia ovata (Oleaceae).</title>
        <authorList>
            <person name="Jang H."/>
        </authorList>
    </citation>
    <scope>NUCLEOTIDE SEQUENCE [LARGE SCALE GENOMIC DNA]</scope>
</reference>
<dbReference type="EMBL" id="JBFOLK010000011">
    <property type="protein sequence ID" value="KAL2475480.1"/>
    <property type="molecule type" value="Genomic_DNA"/>
</dbReference>
<feature type="region of interest" description="Disordered" evidence="1">
    <location>
        <begin position="1"/>
        <end position="40"/>
    </location>
</feature>
<dbReference type="Proteomes" id="UP001604336">
    <property type="component" value="Unassembled WGS sequence"/>
</dbReference>
<dbReference type="PANTHER" id="PTHR33223">
    <property type="entry name" value="CCHC-TYPE DOMAIN-CONTAINING PROTEIN"/>
    <property type="match status" value="1"/>
</dbReference>
<organism evidence="2 3">
    <name type="scientific">Abeliophyllum distichum</name>
    <dbReference type="NCBI Taxonomy" id="126358"/>
    <lineage>
        <taxon>Eukaryota</taxon>
        <taxon>Viridiplantae</taxon>
        <taxon>Streptophyta</taxon>
        <taxon>Embryophyta</taxon>
        <taxon>Tracheophyta</taxon>
        <taxon>Spermatophyta</taxon>
        <taxon>Magnoliopsida</taxon>
        <taxon>eudicotyledons</taxon>
        <taxon>Gunneridae</taxon>
        <taxon>Pentapetalae</taxon>
        <taxon>asterids</taxon>
        <taxon>lamiids</taxon>
        <taxon>Lamiales</taxon>
        <taxon>Oleaceae</taxon>
        <taxon>Forsythieae</taxon>
        <taxon>Abeliophyllum</taxon>
    </lineage>
</organism>
<evidence type="ECO:0000256" key="1">
    <source>
        <dbReference type="SAM" id="MobiDB-lite"/>
    </source>
</evidence>
<name>A0ABD1QGX9_9LAMI</name>
<protein>
    <submittedName>
        <fullName evidence="2">Retrotrans gag domain-containing protein</fullName>
    </submittedName>
</protein>
<comment type="caution">
    <text evidence="2">The sequence shown here is derived from an EMBL/GenBank/DDBJ whole genome shotgun (WGS) entry which is preliminary data.</text>
</comment>
<proteinExistence type="predicted"/>
<keyword evidence="3" id="KW-1185">Reference proteome</keyword>
<gene>
    <name evidence="2" type="ORF">Adt_36216</name>
</gene>
<evidence type="ECO:0000313" key="3">
    <source>
        <dbReference type="Proteomes" id="UP001604336"/>
    </source>
</evidence>